<keyword evidence="1" id="KW-0472">Membrane</keyword>
<protein>
    <submittedName>
        <fullName evidence="2">Predicted D-glycerate permease</fullName>
    </submittedName>
</protein>
<evidence type="ECO:0000256" key="1">
    <source>
        <dbReference type="SAM" id="Phobius"/>
    </source>
</evidence>
<dbReference type="PIRSF" id="PIRSF002746">
    <property type="entry name" value="Gluconate_transporter"/>
    <property type="match status" value="1"/>
</dbReference>
<evidence type="ECO:0000313" key="2">
    <source>
        <dbReference type="EMBL" id="SMF25363.1"/>
    </source>
</evidence>
<reference evidence="3" key="1">
    <citation type="submission" date="2017-04" db="EMBL/GenBank/DDBJ databases">
        <authorList>
            <person name="Varghese N."/>
            <person name="Submissions S."/>
        </authorList>
    </citation>
    <scope>NUCLEOTIDE SEQUENCE [LARGE SCALE GENOMIC DNA]</scope>
    <source>
        <strain evidence="3">K3S</strain>
    </source>
</reference>
<name>A0A1X7E204_9BACT</name>
<feature type="transmembrane region" description="Helical" evidence="1">
    <location>
        <begin position="102"/>
        <end position="126"/>
    </location>
</feature>
<dbReference type="STRING" id="1519643.SAMN06295933_2467"/>
<feature type="transmembrane region" description="Helical" evidence="1">
    <location>
        <begin position="6"/>
        <end position="22"/>
    </location>
</feature>
<feature type="transmembrane region" description="Helical" evidence="1">
    <location>
        <begin position="418"/>
        <end position="442"/>
    </location>
</feature>
<dbReference type="Pfam" id="PF02447">
    <property type="entry name" value="GntP_permease"/>
    <property type="match status" value="1"/>
</dbReference>
<dbReference type="OrthoDB" id="9787129at2"/>
<organism evidence="2 3">
    <name type="scientific">Desulfovibrio gilichinskyi</name>
    <dbReference type="NCBI Taxonomy" id="1519643"/>
    <lineage>
        <taxon>Bacteria</taxon>
        <taxon>Pseudomonadati</taxon>
        <taxon>Thermodesulfobacteriota</taxon>
        <taxon>Desulfovibrionia</taxon>
        <taxon>Desulfovibrionales</taxon>
        <taxon>Desulfovibrionaceae</taxon>
        <taxon>Desulfovibrio</taxon>
    </lineage>
</organism>
<feature type="transmembrane region" description="Helical" evidence="1">
    <location>
        <begin position="179"/>
        <end position="198"/>
    </location>
</feature>
<proteinExistence type="predicted"/>
<evidence type="ECO:0000313" key="3">
    <source>
        <dbReference type="Proteomes" id="UP000192906"/>
    </source>
</evidence>
<feature type="transmembrane region" description="Helical" evidence="1">
    <location>
        <begin position="330"/>
        <end position="352"/>
    </location>
</feature>
<dbReference type="AlphaFoldDB" id="A0A1X7E204"/>
<sequence length="443" mass="45887">MVSGGLAVLFLLLCVGIIILLTSRYKVNAFVVLIGVAFLFGLLVGMPLDNIVKFIRDGFGGTLGYIGIVIVAGTIIGTILEKTGAALSMTRAILKIVGKERAPLAMSIAGYVVSIPVFCDSGYVILTPLNKALARETGKSMAVMAVALATGLYATHCLVPPTPGPIAAAGILGADLGRVIGFGLLVSVPGMLAGYFWAVHFAKRYTVDLGEAESYESLVSKFGELPGGLHAFMPILIPILLILLKSIAAYPTKPFGEGSLAHFLAFIGDPVTALMLGIVIALTLVRKEMMGEAVSDWMSKGVKDAALILAITGAGGAFGKILKSSPLSDYLGATLSTMNLGILLPFVIAAAIKTAQGSSTVSIITTASIMAPLMAGLGLDPAFTVLAIGAGAMTVSHANDSYFWVVSQFSNMEVPVAYRAYTSATFVLGVVSILCVAALSVVF</sequence>
<dbReference type="RefSeq" id="WP_085102638.1">
    <property type="nucleotide sequence ID" value="NZ_FWZU01000004.1"/>
</dbReference>
<dbReference type="EMBL" id="FWZU01000004">
    <property type="protein sequence ID" value="SMF25363.1"/>
    <property type="molecule type" value="Genomic_DNA"/>
</dbReference>
<dbReference type="PANTHER" id="PTHR30354:SF11">
    <property type="entry name" value="PERMEASE"/>
    <property type="match status" value="1"/>
</dbReference>
<gene>
    <name evidence="2" type="ORF">SAMN06295933_2467</name>
</gene>
<feature type="transmembrane region" description="Helical" evidence="1">
    <location>
        <begin position="231"/>
        <end position="251"/>
    </location>
</feature>
<feature type="transmembrane region" description="Helical" evidence="1">
    <location>
        <begin position="141"/>
        <end position="159"/>
    </location>
</feature>
<keyword evidence="1" id="KW-1133">Transmembrane helix</keyword>
<dbReference type="Proteomes" id="UP000192906">
    <property type="component" value="Unassembled WGS sequence"/>
</dbReference>
<feature type="transmembrane region" description="Helical" evidence="1">
    <location>
        <begin position="263"/>
        <end position="285"/>
    </location>
</feature>
<feature type="transmembrane region" description="Helical" evidence="1">
    <location>
        <begin position="60"/>
        <end position="81"/>
    </location>
</feature>
<dbReference type="PANTHER" id="PTHR30354">
    <property type="entry name" value="GNT FAMILY GLUCONATE TRANSPORTER"/>
    <property type="match status" value="1"/>
</dbReference>
<dbReference type="NCBIfam" id="TIGR00791">
    <property type="entry name" value="gntP"/>
    <property type="match status" value="1"/>
</dbReference>
<dbReference type="GO" id="GO:0005886">
    <property type="term" value="C:plasma membrane"/>
    <property type="evidence" value="ECO:0007669"/>
    <property type="project" value="TreeGrafter"/>
</dbReference>
<feature type="transmembrane region" description="Helical" evidence="1">
    <location>
        <begin position="29"/>
        <end position="48"/>
    </location>
</feature>
<accession>A0A1X7E204</accession>
<keyword evidence="3" id="KW-1185">Reference proteome</keyword>
<dbReference type="InterPro" id="IPR003474">
    <property type="entry name" value="Glcn_transporter"/>
</dbReference>
<keyword evidence="1" id="KW-0812">Transmembrane</keyword>
<dbReference type="GO" id="GO:0015128">
    <property type="term" value="F:gluconate transmembrane transporter activity"/>
    <property type="evidence" value="ECO:0007669"/>
    <property type="project" value="InterPro"/>
</dbReference>
<feature type="transmembrane region" description="Helical" evidence="1">
    <location>
        <begin position="382"/>
        <end position="398"/>
    </location>
</feature>